<dbReference type="OrthoDB" id="6626714at2759"/>
<gene>
    <name evidence="2" type="ORF">GWK47_017385</name>
</gene>
<evidence type="ECO:0000313" key="2">
    <source>
        <dbReference type="EMBL" id="KAG0712904.1"/>
    </source>
</evidence>
<organism evidence="2 3">
    <name type="scientific">Chionoecetes opilio</name>
    <name type="common">Atlantic snow crab</name>
    <name type="synonym">Cancer opilio</name>
    <dbReference type="NCBI Taxonomy" id="41210"/>
    <lineage>
        <taxon>Eukaryota</taxon>
        <taxon>Metazoa</taxon>
        <taxon>Ecdysozoa</taxon>
        <taxon>Arthropoda</taxon>
        <taxon>Crustacea</taxon>
        <taxon>Multicrustacea</taxon>
        <taxon>Malacostraca</taxon>
        <taxon>Eumalacostraca</taxon>
        <taxon>Eucarida</taxon>
        <taxon>Decapoda</taxon>
        <taxon>Pleocyemata</taxon>
        <taxon>Brachyura</taxon>
        <taxon>Eubrachyura</taxon>
        <taxon>Majoidea</taxon>
        <taxon>Majidae</taxon>
        <taxon>Chionoecetes</taxon>
    </lineage>
</organism>
<keyword evidence="3" id="KW-1185">Reference proteome</keyword>
<feature type="region of interest" description="Disordered" evidence="1">
    <location>
        <begin position="1"/>
        <end position="83"/>
    </location>
</feature>
<accession>A0A8J4XVY5</accession>
<dbReference type="EMBL" id="JACEEZ010021999">
    <property type="protein sequence ID" value="KAG0712904.1"/>
    <property type="molecule type" value="Genomic_DNA"/>
</dbReference>
<comment type="caution">
    <text evidence="2">The sequence shown here is derived from an EMBL/GenBank/DDBJ whole genome shotgun (WGS) entry which is preliminary data.</text>
</comment>
<dbReference type="AlphaFoldDB" id="A0A8J4XVY5"/>
<evidence type="ECO:0000256" key="1">
    <source>
        <dbReference type="SAM" id="MobiDB-lite"/>
    </source>
</evidence>
<evidence type="ECO:0000313" key="3">
    <source>
        <dbReference type="Proteomes" id="UP000770661"/>
    </source>
</evidence>
<reference evidence="2" key="1">
    <citation type="submission" date="2020-07" db="EMBL/GenBank/DDBJ databases">
        <title>The High-quality genome of the commercially important snow crab, Chionoecetes opilio.</title>
        <authorList>
            <person name="Jeong J.-H."/>
            <person name="Ryu S."/>
        </authorList>
    </citation>
    <scope>NUCLEOTIDE SEQUENCE</scope>
    <source>
        <strain evidence="2">MADBK_172401_WGS</strain>
        <tissue evidence="2">Digestive gland</tissue>
    </source>
</reference>
<name>A0A8J4XVY5_CHIOP</name>
<protein>
    <submittedName>
        <fullName evidence="2">Uncharacterized protein</fullName>
    </submittedName>
</protein>
<sequence>MSQVPQRAPRNDLCQPKPLSMDPQTRGGGRARQASSSPLTSRRTCGLSFLDERFSKRRRRHGQEPVRRREKASATGGKRLSPDMELKDLVTARLGGPWIASLPGRRHDVKKWGTSWRRSPETWGDCGTFRDMNEERLGEKCVNDAAERAWPPPSTRSSPRDEVSKQYLLKWWPSKEGAARHIIFTKASHIEV</sequence>
<dbReference type="Proteomes" id="UP000770661">
    <property type="component" value="Unassembled WGS sequence"/>
</dbReference>
<feature type="compositionally biased region" description="Polar residues" evidence="1">
    <location>
        <begin position="33"/>
        <end position="43"/>
    </location>
</feature>
<proteinExistence type="predicted"/>